<evidence type="ECO:0000313" key="2">
    <source>
        <dbReference type="EMBL" id="SUZ55184.1"/>
    </source>
</evidence>
<gene>
    <name evidence="2" type="ORF">METZ01_LOCUS8038</name>
</gene>
<protein>
    <recommendedName>
        <fullName evidence="3">Enoyl-CoA hydratase</fullName>
    </recommendedName>
</protein>
<organism evidence="2">
    <name type="scientific">marine metagenome</name>
    <dbReference type="NCBI Taxonomy" id="408172"/>
    <lineage>
        <taxon>unclassified sequences</taxon>
        <taxon>metagenomes</taxon>
        <taxon>ecological metagenomes</taxon>
    </lineage>
</organism>
<comment type="similarity">
    <text evidence="1">Belongs to the enoyl-CoA hydratase/isomerase family.</text>
</comment>
<reference evidence="2" key="1">
    <citation type="submission" date="2018-05" db="EMBL/GenBank/DDBJ databases">
        <authorList>
            <person name="Lanie J.A."/>
            <person name="Ng W.-L."/>
            <person name="Kazmierczak K.M."/>
            <person name="Andrzejewski T.M."/>
            <person name="Davidsen T.M."/>
            <person name="Wayne K.J."/>
            <person name="Tettelin H."/>
            <person name="Glass J.I."/>
            <person name="Rusch D."/>
            <person name="Podicherti R."/>
            <person name="Tsui H.-C.T."/>
            <person name="Winkler M.E."/>
        </authorList>
    </citation>
    <scope>NUCLEOTIDE SEQUENCE</scope>
</reference>
<accession>A0A381NM43</accession>
<dbReference type="PANTHER" id="PTHR42964">
    <property type="entry name" value="ENOYL-COA HYDRATASE"/>
    <property type="match status" value="1"/>
</dbReference>
<dbReference type="PANTHER" id="PTHR42964:SF1">
    <property type="entry name" value="POLYKETIDE BIOSYNTHESIS ENOYL-COA HYDRATASE PKSH-RELATED"/>
    <property type="match status" value="1"/>
</dbReference>
<dbReference type="GO" id="GO:0003824">
    <property type="term" value="F:catalytic activity"/>
    <property type="evidence" value="ECO:0007669"/>
    <property type="project" value="InterPro"/>
</dbReference>
<proteinExistence type="inferred from homology"/>
<dbReference type="InterPro" id="IPR029045">
    <property type="entry name" value="ClpP/crotonase-like_dom_sf"/>
</dbReference>
<dbReference type="InterPro" id="IPR051683">
    <property type="entry name" value="Enoyl-CoA_Hydratase/Isomerase"/>
</dbReference>
<sequence>MKNLILKYMQDGVCTITLNNPSKKNAFSLDLLKELEKNLELLQNEQNLRSMILQGADGSFSVGADLSDVTGTLADQEIDDRIVRVCKLLQELPVPCLAAIEGPCVGGAVSVSLGCDVLVASENAYFEIPAIRLGLLYNPDSVVRLHARLGSSSLTRLLLLGERWNAQTALQSGMLGWVVPEGSAHEKALELVRKMVDAPNAVSSTKSLILALEQGESNLSHWKEIRNEILSSQERKNAVTQAKKRLDIS</sequence>
<evidence type="ECO:0000256" key="1">
    <source>
        <dbReference type="ARBA" id="ARBA00005254"/>
    </source>
</evidence>
<dbReference type="InterPro" id="IPR018376">
    <property type="entry name" value="Enoyl-CoA_hyd/isom_CS"/>
</dbReference>
<dbReference type="CDD" id="cd06558">
    <property type="entry name" value="crotonase-like"/>
    <property type="match status" value="1"/>
</dbReference>
<dbReference type="SUPFAM" id="SSF52096">
    <property type="entry name" value="ClpP/crotonase"/>
    <property type="match status" value="1"/>
</dbReference>
<dbReference type="AlphaFoldDB" id="A0A381NM43"/>
<dbReference type="Pfam" id="PF00378">
    <property type="entry name" value="ECH_1"/>
    <property type="match status" value="1"/>
</dbReference>
<dbReference type="EMBL" id="UINC01000432">
    <property type="protein sequence ID" value="SUZ55184.1"/>
    <property type="molecule type" value="Genomic_DNA"/>
</dbReference>
<dbReference type="InterPro" id="IPR001753">
    <property type="entry name" value="Enoyl-CoA_hydra/iso"/>
</dbReference>
<dbReference type="PROSITE" id="PS00166">
    <property type="entry name" value="ENOYL_COA_HYDRATASE"/>
    <property type="match status" value="1"/>
</dbReference>
<dbReference type="Gene3D" id="3.90.226.10">
    <property type="entry name" value="2-enoyl-CoA Hydratase, Chain A, domain 1"/>
    <property type="match status" value="1"/>
</dbReference>
<name>A0A381NM43_9ZZZZ</name>
<evidence type="ECO:0008006" key="3">
    <source>
        <dbReference type="Google" id="ProtNLM"/>
    </source>
</evidence>